<dbReference type="Proteomes" id="UP000238169">
    <property type="component" value="Unassembled WGS sequence"/>
</dbReference>
<keyword evidence="3 4" id="KW-0326">Glycosidase</keyword>
<dbReference type="EC" id="3.2.1.17" evidence="4"/>
<dbReference type="SUPFAM" id="SSF51445">
    <property type="entry name" value="(Trans)glycosidases"/>
    <property type="match status" value="1"/>
</dbReference>
<keyword evidence="2 4" id="KW-0378">Hydrolase</keyword>
<dbReference type="Gene3D" id="3.20.20.80">
    <property type="entry name" value="Glycosidases"/>
    <property type="match status" value="1"/>
</dbReference>
<dbReference type="GO" id="GO:0016052">
    <property type="term" value="P:carbohydrate catabolic process"/>
    <property type="evidence" value="ECO:0007669"/>
    <property type="project" value="TreeGrafter"/>
</dbReference>
<dbReference type="GO" id="GO:0009253">
    <property type="term" value="P:peptidoglycan catabolic process"/>
    <property type="evidence" value="ECO:0007669"/>
    <property type="project" value="InterPro"/>
</dbReference>
<dbReference type="SMART" id="SM00641">
    <property type="entry name" value="Glyco_25"/>
    <property type="match status" value="1"/>
</dbReference>
<dbReference type="PROSITE" id="PS51904">
    <property type="entry name" value="GLYCOSYL_HYDROL_F25_2"/>
    <property type="match status" value="1"/>
</dbReference>
<organism evidence="4 5">
    <name type="scientific">Caballeronia novacaledonica</name>
    <dbReference type="NCBI Taxonomy" id="1544861"/>
    <lineage>
        <taxon>Bacteria</taxon>
        <taxon>Pseudomonadati</taxon>
        <taxon>Pseudomonadota</taxon>
        <taxon>Betaproteobacteria</taxon>
        <taxon>Burkholderiales</taxon>
        <taxon>Burkholderiaceae</taxon>
        <taxon>Caballeronia</taxon>
    </lineage>
</organism>
<evidence type="ECO:0000313" key="4">
    <source>
        <dbReference type="EMBL" id="SPB18967.1"/>
    </source>
</evidence>
<dbReference type="Pfam" id="PF01183">
    <property type="entry name" value="Glyco_hydro_25"/>
    <property type="match status" value="1"/>
</dbReference>
<dbReference type="OrthoDB" id="9802228at2"/>
<reference evidence="5" key="1">
    <citation type="submission" date="2018-01" db="EMBL/GenBank/DDBJ databases">
        <authorList>
            <person name="Peeters C."/>
        </authorList>
    </citation>
    <scope>NUCLEOTIDE SEQUENCE [LARGE SCALE GENOMIC DNA]</scope>
</reference>
<dbReference type="InterPro" id="IPR002053">
    <property type="entry name" value="Glyco_hydro_25"/>
</dbReference>
<keyword evidence="5" id="KW-1185">Reference proteome</keyword>
<name>A0A2U3IFH6_9BURK</name>
<proteinExistence type="inferred from homology"/>
<protein>
    <submittedName>
        <fullName evidence="4">Lysozyme M1</fullName>
        <ecNumber evidence="4">3.2.1.17</ecNumber>
    </submittedName>
</protein>
<evidence type="ECO:0000256" key="1">
    <source>
        <dbReference type="ARBA" id="ARBA00010646"/>
    </source>
</evidence>
<evidence type="ECO:0000313" key="5">
    <source>
        <dbReference type="Proteomes" id="UP000238169"/>
    </source>
</evidence>
<dbReference type="InterPro" id="IPR017853">
    <property type="entry name" value="GH"/>
</dbReference>
<dbReference type="AlphaFoldDB" id="A0A2U3IFH6"/>
<dbReference type="EMBL" id="OGTP01000046">
    <property type="protein sequence ID" value="SPB18967.1"/>
    <property type="molecule type" value="Genomic_DNA"/>
</dbReference>
<gene>
    <name evidence="4" type="primary">acm_2</name>
    <name evidence="4" type="ORF">NOV72_06171</name>
</gene>
<dbReference type="GO" id="GO:0003796">
    <property type="term" value="F:lysozyme activity"/>
    <property type="evidence" value="ECO:0007669"/>
    <property type="project" value="UniProtKB-EC"/>
</dbReference>
<dbReference type="PANTHER" id="PTHR34135">
    <property type="entry name" value="LYSOZYME"/>
    <property type="match status" value="1"/>
</dbReference>
<evidence type="ECO:0000256" key="2">
    <source>
        <dbReference type="ARBA" id="ARBA00022801"/>
    </source>
</evidence>
<sequence length="322" mass="35986">MWKMVITVSAAIAGIGATTMSRGQGTPATNESSWKALTTEPSRGQLFSAWANGISKSTGIKQFAFPYSFKFPTNADNDVDGTPRKNSYFGIDISHHNGDKFPLNSLKAQSVAFVYTKATQGTDFADKTFPKRWRGLKSLPTDQRVPRGAYHFLSSNPAQSGASQADRFLEYVNLHGGFEEGDLRPALDLEWDKACKTCADRWQTNKRTPEQIISTTLDFVNRVKEKTGWTPLIYTNKSFLTDVHITKPADIQKLTQNQKIWIFDLAAKDSQLEIADPKKNLPYVLWQFSWGGKLTDGYAGGLDVDSFKGTDAQFKEIFLTRN</sequence>
<dbReference type="GO" id="GO:0016998">
    <property type="term" value="P:cell wall macromolecule catabolic process"/>
    <property type="evidence" value="ECO:0007669"/>
    <property type="project" value="InterPro"/>
</dbReference>
<comment type="similarity">
    <text evidence="1">Belongs to the glycosyl hydrolase 25 family.</text>
</comment>
<accession>A0A2U3IFH6</accession>
<evidence type="ECO:0000256" key="3">
    <source>
        <dbReference type="ARBA" id="ARBA00023295"/>
    </source>
</evidence>
<dbReference type="InterPro" id="IPR018077">
    <property type="entry name" value="Glyco_hydro_fam25_subgr"/>
</dbReference>
<dbReference type="PANTHER" id="PTHR34135:SF2">
    <property type="entry name" value="LYSOZYME"/>
    <property type="match status" value="1"/>
</dbReference>
<dbReference type="RefSeq" id="WP_106858394.1">
    <property type="nucleotide sequence ID" value="NZ_OGTP01000046.1"/>
</dbReference>